<evidence type="ECO:0000256" key="4">
    <source>
        <dbReference type="ARBA" id="ARBA00023186"/>
    </source>
</evidence>
<keyword evidence="3" id="KW-0963">Cytoplasm</keyword>
<dbReference type="Proteomes" id="UP000225277">
    <property type="component" value="Unassembled WGS sequence"/>
</dbReference>
<evidence type="ECO:0000256" key="5">
    <source>
        <dbReference type="ARBA" id="ARBA00023242"/>
    </source>
</evidence>
<feature type="compositionally biased region" description="Basic and acidic residues" evidence="6">
    <location>
        <begin position="140"/>
        <end position="154"/>
    </location>
</feature>
<dbReference type="InterPro" id="IPR052094">
    <property type="entry name" value="Pre-mRNA-splicing_ERAD"/>
</dbReference>
<evidence type="ECO:0000313" key="9">
    <source>
        <dbReference type="Proteomes" id="UP000225277"/>
    </source>
</evidence>
<dbReference type="GO" id="GO:0005681">
    <property type="term" value="C:spliceosomal complex"/>
    <property type="evidence" value="ECO:0007669"/>
    <property type="project" value="TreeGrafter"/>
</dbReference>
<dbReference type="GeneID" id="35599791"/>
<feature type="region of interest" description="Disordered" evidence="6">
    <location>
        <begin position="140"/>
        <end position="163"/>
    </location>
</feature>
<dbReference type="RefSeq" id="XP_023625664.1">
    <property type="nucleotide sequence ID" value="XM_023769896.1"/>
</dbReference>
<dbReference type="SUPFAM" id="SSF46565">
    <property type="entry name" value="Chaperone J-domain"/>
    <property type="match status" value="1"/>
</dbReference>
<dbReference type="EMBL" id="FJUY01000006">
    <property type="protein sequence ID" value="CZT18774.1"/>
    <property type="molecule type" value="Genomic_DNA"/>
</dbReference>
<name>A0A2D3V870_9PEZI</name>
<evidence type="ECO:0000313" key="8">
    <source>
        <dbReference type="EMBL" id="CZT18774.1"/>
    </source>
</evidence>
<protein>
    <recommendedName>
        <fullName evidence="7">J domain-containing protein</fullName>
    </recommendedName>
</protein>
<dbReference type="GO" id="GO:0005737">
    <property type="term" value="C:cytoplasm"/>
    <property type="evidence" value="ECO:0007669"/>
    <property type="project" value="UniProtKB-SubCell"/>
</dbReference>
<dbReference type="Gene3D" id="1.10.287.110">
    <property type="entry name" value="DnaJ domain"/>
    <property type="match status" value="1"/>
</dbReference>
<feature type="region of interest" description="Disordered" evidence="6">
    <location>
        <begin position="264"/>
        <end position="334"/>
    </location>
</feature>
<dbReference type="STRING" id="112498.A0A2D3V870"/>
<dbReference type="SMART" id="SM00271">
    <property type="entry name" value="DnaJ"/>
    <property type="match status" value="1"/>
</dbReference>
<dbReference type="PANTHER" id="PTHR44313">
    <property type="entry name" value="DNAJ HOMOLOG SUBFAMILY C MEMBER 17"/>
    <property type="match status" value="1"/>
</dbReference>
<dbReference type="Pfam" id="PF00226">
    <property type="entry name" value="DnaJ"/>
    <property type="match status" value="1"/>
</dbReference>
<dbReference type="PRINTS" id="PR00625">
    <property type="entry name" value="JDOMAIN"/>
</dbReference>
<feature type="domain" description="J" evidence="7">
    <location>
        <begin position="8"/>
        <end position="70"/>
    </location>
</feature>
<keyword evidence="9" id="KW-1185">Reference proteome</keyword>
<feature type="region of interest" description="Disordered" evidence="6">
    <location>
        <begin position="70"/>
        <end position="119"/>
    </location>
</feature>
<accession>A0A2D3V870</accession>
<dbReference type="GO" id="GO:0000390">
    <property type="term" value="P:spliceosomal complex disassembly"/>
    <property type="evidence" value="ECO:0007669"/>
    <property type="project" value="TreeGrafter"/>
</dbReference>
<organism evidence="8 9">
    <name type="scientific">Ramularia collo-cygni</name>
    <dbReference type="NCBI Taxonomy" id="112498"/>
    <lineage>
        <taxon>Eukaryota</taxon>
        <taxon>Fungi</taxon>
        <taxon>Dikarya</taxon>
        <taxon>Ascomycota</taxon>
        <taxon>Pezizomycotina</taxon>
        <taxon>Dothideomycetes</taxon>
        <taxon>Dothideomycetidae</taxon>
        <taxon>Mycosphaerellales</taxon>
        <taxon>Mycosphaerellaceae</taxon>
        <taxon>Ramularia</taxon>
    </lineage>
</organism>
<sequence>MAEGSSQDYYELLGIASTATESEIKRAYRRTALKYHPDKNPAGRETFDLVGIAQDVLLDENARALYDNARRAKAEKKQRDEAYDGRRRQMKDDLERAEKAGAKRKRDATEEEGAFERELKRLAADGARRRKEREEQLLREAQEQEDEKEVHIEEPPPPPVVDENDCRIVFRFSASTDDALGKEALKERFGRFGKIEHVVMRNKKVKVDGEKKDYISVMIEYSSVVGAHAAVTDISGLQSKDPSNWSSFEGVNWASGREPDYIPKPASSRVNTQGQLDGQKARPVSERFSTPTKRSTVDEIKDGAGLRKVPSFGSFKGTPKRQMDSPAAGTPSAQDLMMIRLKNAEKKRLADQLRKEDEAAMSDAFDINERAP</sequence>
<dbReference type="AlphaFoldDB" id="A0A2D3V870"/>
<evidence type="ECO:0000256" key="3">
    <source>
        <dbReference type="ARBA" id="ARBA00022490"/>
    </source>
</evidence>
<dbReference type="PROSITE" id="PS50076">
    <property type="entry name" value="DNAJ_2"/>
    <property type="match status" value="1"/>
</dbReference>
<dbReference type="InterPro" id="IPR036869">
    <property type="entry name" value="J_dom_sf"/>
</dbReference>
<feature type="region of interest" description="Disordered" evidence="6">
    <location>
        <begin position="350"/>
        <end position="372"/>
    </location>
</feature>
<evidence type="ECO:0000259" key="7">
    <source>
        <dbReference type="PROSITE" id="PS50076"/>
    </source>
</evidence>
<feature type="compositionally biased region" description="Basic and acidic residues" evidence="6">
    <location>
        <begin position="295"/>
        <end position="305"/>
    </location>
</feature>
<gene>
    <name evidence="8" type="ORF">RCC_04618</name>
</gene>
<dbReference type="PANTHER" id="PTHR44313:SF1">
    <property type="entry name" value="DNAJ HOMOLOG SUBFAMILY C MEMBER 17"/>
    <property type="match status" value="1"/>
</dbReference>
<feature type="compositionally biased region" description="Basic and acidic residues" evidence="6">
    <location>
        <begin position="70"/>
        <end position="101"/>
    </location>
</feature>
<comment type="subcellular location">
    <subcellularLocation>
        <location evidence="2">Cytoplasm</location>
    </subcellularLocation>
    <subcellularLocation>
        <location evidence="1">Nucleus</location>
    </subcellularLocation>
</comment>
<evidence type="ECO:0000256" key="6">
    <source>
        <dbReference type="SAM" id="MobiDB-lite"/>
    </source>
</evidence>
<keyword evidence="5" id="KW-0539">Nucleus</keyword>
<evidence type="ECO:0000256" key="1">
    <source>
        <dbReference type="ARBA" id="ARBA00004123"/>
    </source>
</evidence>
<dbReference type="InterPro" id="IPR001623">
    <property type="entry name" value="DnaJ_domain"/>
</dbReference>
<proteinExistence type="predicted"/>
<dbReference type="CDD" id="cd06257">
    <property type="entry name" value="DnaJ"/>
    <property type="match status" value="1"/>
</dbReference>
<dbReference type="OrthoDB" id="376357at2759"/>
<reference evidence="8 9" key="1">
    <citation type="submission" date="2016-03" db="EMBL/GenBank/DDBJ databases">
        <authorList>
            <person name="Ploux O."/>
        </authorList>
    </citation>
    <scope>NUCLEOTIDE SEQUENCE [LARGE SCALE GENOMIC DNA]</scope>
    <source>
        <strain evidence="8 9">URUG2</strain>
    </source>
</reference>
<keyword evidence="4" id="KW-0143">Chaperone</keyword>
<evidence type="ECO:0000256" key="2">
    <source>
        <dbReference type="ARBA" id="ARBA00004496"/>
    </source>
</evidence>